<comment type="caution">
    <text evidence="11">The sequence shown here is derived from an EMBL/GenBank/DDBJ whole genome shotgun (WGS) entry which is preliminary data.</text>
</comment>
<dbReference type="InterPro" id="IPR002401">
    <property type="entry name" value="Cyt_P450_E_grp-I"/>
</dbReference>
<dbReference type="PANTHER" id="PTHR47955">
    <property type="entry name" value="CYTOCHROME P450 FAMILY 71 PROTEIN"/>
    <property type="match status" value="1"/>
</dbReference>
<name>A0AAV0L744_9ROSI</name>
<comment type="cofactor">
    <cofactor evidence="1 8">
        <name>heme</name>
        <dbReference type="ChEBI" id="CHEBI:30413"/>
    </cofactor>
</comment>
<sequence length="519" mass="58587">MDDLLLSFIFLTCVLLIIATTTAFIILQRRPLMNKSYVGPNLPPGPAKLPIIGSLHRMLGRGLPHHRLRDLARAYGPLMHLQLGEISTIVVTSSQLAKEFMQTHDLNFASRPSIPSANVIFYDGRDVAFAAYGAYWKQMRKIFAQELLLPRRQERVDSMRLVMEEEVRQLVGSISRHHRTKSTTAPLNLSRMLVSLSTAITYRTAFGKFPSQQDQGAFLAALQQILVVLGGFSPCDVFPSSKLLRVVSGTQAKLKKLHRETDVIMEAIINDHKAKRLPGNCCDDRRNQDLVDVLLNFSQDHALGFPITNTEIKAVILDIFLAGSETTSGTLNWAMSELMRNPRAMKKAQIEVRTLSDGKGIIDQATLDELQYMKLVVKETLRLHHPPLAGPREARETMVIGGYQIPAKSRVVINSWALGRDPRYWTEPDKFYPERFLDSPIDYKGSNFELIPFGAGRRICPGLQFGVTLVNLALANLLYHFDWKLPDDMKPRDMDMTEEFSLASKKKNNLFVVPVPYYP</sequence>
<keyword evidence="3 8" id="KW-0349">Heme</keyword>
<dbReference type="Gene3D" id="1.10.630.10">
    <property type="entry name" value="Cytochrome P450"/>
    <property type="match status" value="1"/>
</dbReference>
<evidence type="ECO:0000256" key="7">
    <source>
        <dbReference type="ARBA" id="ARBA00023033"/>
    </source>
</evidence>
<dbReference type="GO" id="GO:0004497">
    <property type="term" value="F:monooxygenase activity"/>
    <property type="evidence" value="ECO:0007669"/>
    <property type="project" value="UniProtKB-KW"/>
</dbReference>
<organism evidence="11 12">
    <name type="scientific">Linum tenue</name>
    <dbReference type="NCBI Taxonomy" id="586396"/>
    <lineage>
        <taxon>Eukaryota</taxon>
        <taxon>Viridiplantae</taxon>
        <taxon>Streptophyta</taxon>
        <taxon>Embryophyta</taxon>
        <taxon>Tracheophyta</taxon>
        <taxon>Spermatophyta</taxon>
        <taxon>Magnoliopsida</taxon>
        <taxon>eudicotyledons</taxon>
        <taxon>Gunneridae</taxon>
        <taxon>Pentapetalae</taxon>
        <taxon>rosids</taxon>
        <taxon>fabids</taxon>
        <taxon>Malpighiales</taxon>
        <taxon>Linaceae</taxon>
        <taxon>Linum</taxon>
    </lineage>
</organism>
<dbReference type="AlphaFoldDB" id="A0AAV0L744"/>
<dbReference type="PANTHER" id="PTHR47955:SF8">
    <property type="entry name" value="CYTOCHROME P450 71D11-LIKE"/>
    <property type="match status" value="1"/>
</dbReference>
<keyword evidence="10" id="KW-0472">Membrane</keyword>
<keyword evidence="12" id="KW-1185">Reference proteome</keyword>
<evidence type="ECO:0008006" key="13">
    <source>
        <dbReference type="Google" id="ProtNLM"/>
    </source>
</evidence>
<evidence type="ECO:0000313" key="12">
    <source>
        <dbReference type="Proteomes" id="UP001154282"/>
    </source>
</evidence>
<evidence type="ECO:0000256" key="5">
    <source>
        <dbReference type="ARBA" id="ARBA00023002"/>
    </source>
</evidence>
<dbReference type="CDD" id="cd11072">
    <property type="entry name" value="CYP71-like"/>
    <property type="match status" value="1"/>
</dbReference>
<evidence type="ECO:0000256" key="10">
    <source>
        <dbReference type="SAM" id="Phobius"/>
    </source>
</evidence>
<evidence type="ECO:0000256" key="1">
    <source>
        <dbReference type="ARBA" id="ARBA00001971"/>
    </source>
</evidence>
<protein>
    <recommendedName>
        <fullName evidence="13">Cytochrome P450</fullName>
    </recommendedName>
</protein>
<keyword evidence="4 8" id="KW-0479">Metal-binding</keyword>
<keyword evidence="6 8" id="KW-0408">Iron</keyword>
<proteinExistence type="inferred from homology"/>
<dbReference type="InterPro" id="IPR036396">
    <property type="entry name" value="Cyt_P450_sf"/>
</dbReference>
<reference evidence="11" key="1">
    <citation type="submission" date="2022-08" db="EMBL/GenBank/DDBJ databases">
        <authorList>
            <person name="Gutierrez-Valencia J."/>
        </authorList>
    </citation>
    <scope>NUCLEOTIDE SEQUENCE</scope>
</reference>
<feature type="transmembrane region" description="Helical" evidence="10">
    <location>
        <begin position="6"/>
        <end position="27"/>
    </location>
</feature>
<dbReference type="GO" id="GO:0005506">
    <property type="term" value="F:iron ion binding"/>
    <property type="evidence" value="ECO:0007669"/>
    <property type="project" value="InterPro"/>
</dbReference>
<dbReference type="FunFam" id="1.10.630.10:FF:000043">
    <property type="entry name" value="Cytochrome P450 99A2"/>
    <property type="match status" value="1"/>
</dbReference>
<evidence type="ECO:0000256" key="2">
    <source>
        <dbReference type="ARBA" id="ARBA00010617"/>
    </source>
</evidence>
<evidence type="ECO:0000256" key="3">
    <source>
        <dbReference type="ARBA" id="ARBA00022617"/>
    </source>
</evidence>
<dbReference type="SUPFAM" id="SSF48264">
    <property type="entry name" value="Cytochrome P450"/>
    <property type="match status" value="1"/>
</dbReference>
<dbReference type="Pfam" id="PF00067">
    <property type="entry name" value="p450"/>
    <property type="match status" value="1"/>
</dbReference>
<keyword evidence="10" id="KW-0812">Transmembrane</keyword>
<dbReference type="PRINTS" id="PR00463">
    <property type="entry name" value="EP450I"/>
</dbReference>
<gene>
    <name evidence="11" type="ORF">LITE_LOCUS22310</name>
</gene>
<evidence type="ECO:0000256" key="4">
    <source>
        <dbReference type="ARBA" id="ARBA00022723"/>
    </source>
</evidence>
<dbReference type="InterPro" id="IPR017972">
    <property type="entry name" value="Cyt_P450_CS"/>
</dbReference>
<dbReference type="InterPro" id="IPR001128">
    <property type="entry name" value="Cyt_P450"/>
</dbReference>
<dbReference type="GO" id="GO:0016705">
    <property type="term" value="F:oxidoreductase activity, acting on paired donors, with incorporation or reduction of molecular oxygen"/>
    <property type="evidence" value="ECO:0007669"/>
    <property type="project" value="InterPro"/>
</dbReference>
<evidence type="ECO:0000256" key="6">
    <source>
        <dbReference type="ARBA" id="ARBA00023004"/>
    </source>
</evidence>
<feature type="binding site" description="axial binding residue" evidence="8">
    <location>
        <position position="460"/>
    </location>
    <ligand>
        <name>heme</name>
        <dbReference type="ChEBI" id="CHEBI:30413"/>
    </ligand>
    <ligandPart>
        <name>Fe</name>
        <dbReference type="ChEBI" id="CHEBI:18248"/>
    </ligandPart>
</feature>
<accession>A0AAV0L744</accession>
<comment type="similarity">
    <text evidence="2 9">Belongs to the cytochrome P450 family.</text>
</comment>
<dbReference type="Proteomes" id="UP001154282">
    <property type="component" value="Unassembled WGS sequence"/>
</dbReference>
<keyword evidence="5 9" id="KW-0560">Oxidoreductase</keyword>
<keyword evidence="10" id="KW-1133">Transmembrane helix</keyword>
<evidence type="ECO:0000256" key="9">
    <source>
        <dbReference type="RuleBase" id="RU000461"/>
    </source>
</evidence>
<evidence type="ECO:0000256" key="8">
    <source>
        <dbReference type="PIRSR" id="PIRSR602401-1"/>
    </source>
</evidence>
<dbReference type="PROSITE" id="PS00086">
    <property type="entry name" value="CYTOCHROME_P450"/>
    <property type="match status" value="1"/>
</dbReference>
<dbReference type="PRINTS" id="PR00385">
    <property type="entry name" value="P450"/>
</dbReference>
<evidence type="ECO:0000313" key="11">
    <source>
        <dbReference type="EMBL" id="CAI0429798.1"/>
    </source>
</evidence>
<dbReference type="EMBL" id="CAMGYJ010000006">
    <property type="protein sequence ID" value="CAI0429798.1"/>
    <property type="molecule type" value="Genomic_DNA"/>
</dbReference>
<dbReference type="GO" id="GO:0020037">
    <property type="term" value="F:heme binding"/>
    <property type="evidence" value="ECO:0007669"/>
    <property type="project" value="InterPro"/>
</dbReference>
<keyword evidence="7 9" id="KW-0503">Monooxygenase</keyword>